<dbReference type="InterPro" id="IPR000683">
    <property type="entry name" value="Gfo/Idh/MocA-like_OxRdtase_N"/>
</dbReference>
<dbReference type="OrthoDB" id="446809at2759"/>
<dbReference type="SUPFAM" id="SSF51735">
    <property type="entry name" value="NAD(P)-binding Rossmann-fold domains"/>
    <property type="match status" value="1"/>
</dbReference>
<gene>
    <name evidence="3" type="ORF">CB0940_06132</name>
    <name evidence="4" type="ORF">RHO25_003360</name>
</gene>
<dbReference type="Gene3D" id="3.30.360.10">
    <property type="entry name" value="Dihydrodipicolinate Reductase, domain 2"/>
    <property type="match status" value="1"/>
</dbReference>
<evidence type="ECO:0000259" key="1">
    <source>
        <dbReference type="Pfam" id="PF01408"/>
    </source>
</evidence>
<evidence type="ECO:0000313" key="6">
    <source>
        <dbReference type="Proteomes" id="UP001302367"/>
    </source>
</evidence>
<dbReference type="PANTHER" id="PTHR43377">
    <property type="entry name" value="BILIVERDIN REDUCTASE A"/>
    <property type="match status" value="1"/>
</dbReference>
<sequence>MGPLRDGVASYQPLSRIQDLSERMSAPSTITIAIIGAGLIGPRHAQSVVANEHATLYCFVDPRPEAISVAEAFHVPVFPSIKHMLLEKGKPDGALVCTPNHTHISLSQELLEAGIDVLVEKPIATEISSGKELIETARRTGGNLLAGHHRRFNSYVVSAKRALAEGIIGKPIAISGLWVLRKPASYFEPPTEWRSIPGKGGPIQINLVHDLDILQYLLGPIIRVHAEKSISQRSYEAEEGAAIVLRFASGVVGTFILADNCPSAHNFESGTGENPTIPQAHKDFYRIFGSQGTLSVGDMKISKHDEGEEKCWADPVRQSELTVEPRVPFDEQMKNFVDVIRGIAESNCTGEDGLKALIVCDAVKRSMEAGLPVDIAA</sequence>
<accession>A0A2G5HY20</accession>
<evidence type="ECO:0000259" key="2">
    <source>
        <dbReference type="Pfam" id="PF02894"/>
    </source>
</evidence>
<evidence type="ECO:0000313" key="3">
    <source>
        <dbReference type="EMBL" id="PIA97439.1"/>
    </source>
</evidence>
<feature type="domain" description="Gfo/Idh/MocA-like oxidoreductase C-terminal" evidence="2">
    <location>
        <begin position="160"/>
        <end position="374"/>
    </location>
</feature>
<dbReference type="InterPro" id="IPR036291">
    <property type="entry name" value="NAD(P)-bd_dom_sf"/>
</dbReference>
<reference evidence="4 6" key="2">
    <citation type="submission" date="2023-09" db="EMBL/GenBank/DDBJ databases">
        <title>Complete-Gapless Cercospora beticola genome.</title>
        <authorList>
            <person name="Wyatt N.A."/>
            <person name="Spanner R.E."/>
            <person name="Bolton M.D."/>
        </authorList>
    </citation>
    <scope>NUCLEOTIDE SEQUENCE [LARGE SCALE GENOMIC DNA]</scope>
    <source>
        <strain evidence="4">Cb09-40</strain>
    </source>
</reference>
<name>A0A2G5HY20_CERBT</name>
<dbReference type="SUPFAM" id="SSF55347">
    <property type="entry name" value="Glyceraldehyde-3-phosphate dehydrogenase-like, C-terminal domain"/>
    <property type="match status" value="1"/>
</dbReference>
<dbReference type="Pfam" id="PF01408">
    <property type="entry name" value="GFO_IDH_MocA"/>
    <property type="match status" value="1"/>
</dbReference>
<organism evidence="3 5">
    <name type="scientific">Cercospora beticola</name>
    <name type="common">Sugarbeet leaf spot fungus</name>
    <dbReference type="NCBI Taxonomy" id="122368"/>
    <lineage>
        <taxon>Eukaryota</taxon>
        <taxon>Fungi</taxon>
        <taxon>Dikarya</taxon>
        <taxon>Ascomycota</taxon>
        <taxon>Pezizomycotina</taxon>
        <taxon>Dothideomycetes</taxon>
        <taxon>Dothideomycetidae</taxon>
        <taxon>Mycosphaerellales</taxon>
        <taxon>Mycosphaerellaceae</taxon>
        <taxon>Cercospora</taxon>
    </lineage>
</organism>
<dbReference type="EMBL" id="CP134185">
    <property type="protein sequence ID" value="WPA98747.1"/>
    <property type="molecule type" value="Genomic_DNA"/>
</dbReference>
<dbReference type="Proteomes" id="UP001302367">
    <property type="component" value="Chromosome 2"/>
</dbReference>
<proteinExistence type="predicted"/>
<dbReference type="Pfam" id="PF02894">
    <property type="entry name" value="GFO_IDH_MocA_C"/>
    <property type="match status" value="1"/>
</dbReference>
<dbReference type="InterPro" id="IPR004104">
    <property type="entry name" value="Gfo/Idh/MocA-like_OxRdtase_C"/>
</dbReference>
<dbReference type="AlphaFoldDB" id="A0A2G5HY20"/>
<reference evidence="3 5" key="1">
    <citation type="submission" date="2015-10" db="EMBL/GenBank/DDBJ databases">
        <title>The cercosporin biosynthetic gene cluster was horizontally transferred to several fungal lineages and shown to be expanded in Cercospora beticola based on microsynteny with recipient genomes.</title>
        <authorList>
            <person name="De Jonge R."/>
            <person name="Ebert M.K."/>
            <person name="Suttle J.C."/>
            <person name="Jurick Ii W.M."/>
            <person name="Secor G.A."/>
            <person name="Thomma B.P."/>
            <person name="Van De Peer Y."/>
            <person name="Bolton M.D."/>
        </authorList>
    </citation>
    <scope>NUCLEOTIDE SEQUENCE [LARGE SCALE GENOMIC DNA]</scope>
    <source>
        <strain evidence="3 5">09-40</strain>
    </source>
</reference>
<feature type="domain" description="Gfo/Idh/MocA-like oxidoreductase N-terminal" evidence="1">
    <location>
        <begin position="30"/>
        <end position="147"/>
    </location>
</feature>
<dbReference type="InterPro" id="IPR051450">
    <property type="entry name" value="Gfo/Idh/MocA_Oxidoreductases"/>
</dbReference>
<evidence type="ECO:0000313" key="4">
    <source>
        <dbReference type="EMBL" id="WPA98747.1"/>
    </source>
</evidence>
<evidence type="ECO:0000313" key="5">
    <source>
        <dbReference type="Proteomes" id="UP000230605"/>
    </source>
</evidence>
<dbReference type="Gene3D" id="3.40.50.720">
    <property type="entry name" value="NAD(P)-binding Rossmann-like Domain"/>
    <property type="match status" value="1"/>
</dbReference>
<dbReference type="PANTHER" id="PTHR43377:SF1">
    <property type="entry name" value="BILIVERDIN REDUCTASE A"/>
    <property type="match status" value="1"/>
</dbReference>
<dbReference type="GO" id="GO:0000166">
    <property type="term" value="F:nucleotide binding"/>
    <property type="evidence" value="ECO:0007669"/>
    <property type="project" value="InterPro"/>
</dbReference>
<keyword evidence="6" id="KW-1185">Reference proteome</keyword>
<protein>
    <submittedName>
        <fullName evidence="3">Scyllo-inositol 2-dehydrogenase (NAD(+))</fullName>
    </submittedName>
</protein>
<dbReference type="EMBL" id="LKMD01000102">
    <property type="protein sequence ID" value="PIA97439.1"/>
    <property type="molecule type" value="Genomic_DNA"/>
</dbReference>
<dbReference type="Proteomes" id="UP000230605">
    <property type="component" value="Chromosome 2"/>
</dbReference>